<sequence length="167" mass="18158">MLIGNILPMSRENKTEVLLGIGPGSRLEPSIRAFRTTLTLAHKLRYAMDERLRADGLTTQQAALITVVTAAGKPSLAEAAAALGSTHQNVAQIVAALVRKDMLQIEPDPADKRRKLLSTTNRNAAYWQERDEGDFGAVADWFGELSPAELKTFCELSDRVIAGLDNA</sequence>
<dbReference type="SUPFAM" id="SSF46785">
    <property type="entry name" value="Winged helix' DNA-binding domain"/>
    <property type="match status" value="1"/>
</dbReference>
<dbReference type="PROSITE" id="PS50995">
    <property type="entry name" value="HTH_MARR_2"/>
    <property type="match status" value="1"/>
</dbReference>
<name>A0ABY2BK31_9ACTN</name>
<keyword evidence="3" id="KW-1185">Reference proteome</keyword>
<reference evidence="2 3" key="1">
    <citation type="journal article" date="2015" name="Stand. Genomic Sci.">
        <title>Genomic Encyclopedia of Bacterial and Archaeal Type Strains, Phase III: the genomes of soil and plant-associated and newly described type strains.</title>
        <authorList>
            <person name="Whitman W.B."/>
            <person name="Woyke T."/>
            <person name="Klenk H.P."/>
            <person name="Zhou Y."/>
            <person name="Lilburn T.G."/>
            <person name="Beck B.J."/>
            <person name="De Vos P."/>
            <person name="Vandamme P."/>
            <person name="Eisen J.A."/>
            <person name="Garrity G."/>
            <person name="Hugenholtz P."/>
            <person name="Kyrpides N.C."/>
        </authorList>
    </citation>
    <scope>NUCLEOTIDE SEQUENCE [LARGE SCALE GENOMIC DNA]</scope>
    <source>
        <strain evidence="2 3">VKM Ac-2538</strain>
    </source>
</reference>
<gene>
    <name evidence="2" type="ORF">EV644_106166</name>
</gene>
<dbReference type="InterPro" id="IPR039422">
    <property type="entry name" value="MarR/SlyA-like"/>
</dbReference>
<dbReference type="GO" id="GO:0003677">
    <property type="term" value="F:DNA binding"/>
    <property type="evidence" value="ECO:0007669"/>
    <property type="project" value="UniProtKB-KW"/>
</dbReference>
<evidence type="ECO:0000259" key="1">
    <source>
        <dbReference type="PROSITE" id="PS50995"/>
    </source>
</evidence>
<evidence type="ECO:0000313" key="3">
    <source>
        <dbReference type="Proteomes" id="UP000295818"/>
    </source>
</evidence>
<evidence type="ECO:0000313" key="2">
    <source>
        <dbReference type="EMBL" id="TCO22858.1"/>
    </source>
</evidence>
<proteinExistence type="predicted"/>
<dbReference type="SMART" id="SM00347">
    <property type="entry name" value="HTH_MARR"/>
    <property type="match status" value="1"/>
</dbReference>
<dbReference type="Gene3D" id="1.10.10.10">
    <property type="entry name" value="Winged helix-like DNA-binding domain superfamily/Winged helix DNA-binding domain"/>
    <property type="match status" value="1"/>
</dbReference>
<dbReference type="PANTHER" id="PTHR33164:SF43">
    <property type="entry name" value="HTH-TYPE TRANSCRIPTIONAL REPRESSOR YETL"/>
    <property type="match status" value="1"/>
</dbReference>
<dbReference type="Proteomes" id="UP000295818">
    <property type="component" value="Unassembled WGS sequence"/>
</dbReference>
<organism evidence="2 3">
    <name type="scientific">Kribbella orskensis</name>
    <dbReference type="NCBI Taxonomy" id="2512216"/>
    <lineage>
        <taxon>Bacteria</taxon>
        <taxon>Bacillati</taxon>
        <taxon>Actinomycetota</taxon>
        <taxon>Actinomycetes</taxon>
        <taxon>Propionibacteriales</taxon>
        <taxon>Kribbellaceae</taxon>
        <taxon>Kribbella</taxon>
    </lineage>
</organism>
<dbReference type="InterPro" id="IPR036390">
    <property type="entry name" value="WH_DNA-bd_sf"/>
</dbReference>
<accession>A0ABY2BK31</accession>
<dbReference type="EMBL" id="SLWM01000006">
    <property type="protein sequence ID" value="TCO22858.1"/>
    <property type="molecule type" value="Genomic_DNA"/>
</dbReference>
<dbReference type="InterPro" id="IPR036388">
    <property type="entry name" value="WH-like_DNA-bd_sf"/>
</dbReference>
<protein>
    <submittedName>
        <fullName evidence="2">DNA-binding MarR family transcriptional regulator</fullName>
    </submittedName>
</protein>
<feature type="domain" description="HTH marR-type" evidence="1">
    <location>
        <begin position="30"/>
        <end position="162"/>
    </location>
</feature>
<comment type="caution">
    <text evidence="2">The sequence shown here is derived from an EMBL/GenBank/DDBJ whole genome shotgun (WGS) entry which is preliminary data.</text>
</comment>
<dbReference type="PANTHER" id="PTHR33164">
    <property type="entry name" value="TRANSCRIPTIONAL REGULATOR, MARR FAMILY"/>
    <property type="match status" value="1"/>
</dbReference>
<dbReference type="Pfam" id="PF12802">
    <property type="entry name" value="MarR_2"/>
    <property type="match status" value="1"/>
</dbReference>
<dbReference type="InterPro" id="IPR000835">
    <property type="entry name" value="HTH_MarR-typ"/>
</dbReference>
<keyword evidence="2" id="KW-0238">DNA-binding</keyword>